<accession>X0YZB5</accession>
<dbReference type="InterPro" id="IPR036515">
    <property type="entry name" value="Transposase_17_sf"/>
</dbReference>
<protein>
    <recommendedName>
        <fullName evidence="1">Transposase IS200-like domain-containing protein</fullName>
    </recommendedName>
</protein>
<sequence length="122" mass="13912">IFDGIKGIIIGISKRYYLNFHALGFERNHLHLLIEAAPRYSPSRIMQICKSITAKQVFKQFPKIEEELWGGHFWSEGGHIDTVGDGYGVKEMKAYILSQGVSKSQMKLYDFLSEDITKESPS</sequence>
<dbReference type="GO" id="GO:0006313">
    <property type="term" value="P:DNA transposition"/>
    <property type="evidence" value="ECO:0007669"/>
    <property type="project" value="InterPro"/>
</dbReference>
<dbReference type="SUPFAM" id="SSF143422">
    <property type="entry name" value="Transposase IS200-like"/>
    <property type="match status" value="1"/>
</dbReference>
<feature type="domain" description="Transposase IS200-like" evidence="1">
    <location>
        <begin position="1"/>
        <end position="99"/>
    </location>
</feature>
<dbReference type="EMBL" id="BARS01041179">
    <property type="protein sequence ID" value="GAG41806.1"/>
    <property type="molecule type" value="Genomic_DNA"/>
</dbReference>
<dbReference type="NCBIfam" id="NF033573">
    <property type="entry name" value="transpos_IS200"/>
    <property type="match status" value="1"/>
</dbReference>
<dbReference type="AlphaFoldDB" id="X0YZB5"/>
<feature type="non-terminal residue" evidence="2">
    <location>
        <position position="1"/>
    </location>
</feature>
<dbReference type="GO" id="GO:0004803">
    <property type="term" value="F:transposase activity"/>
    <property type="evidence" value="ECO:0007669"/>
    <property type="project" value="InterPro"/>
</dbReference>
<comment type="caution">
    <text evidence="2">The sequence shown here is derived from an EMBL/GenBank/DDBJ whole genome shotgun (WGS) entry which is preliminary data.</text>
</comment>
<dbReference type="PANTHER" id="PTHR33360">
    <property type="entry name" value="TRANSPOSASE FOR INSERTION SEQUENCE ELEMENT IS200"/>
    <property type="match status" value="1"/>
</dbReference>
<organism evidence="2">
    <name type="scientific">marine sediment metagenome</name>
    <dbReference type="NCBI Taxonomy" id="412755"/>
    <lineage>
        <taxon>unclassified sequences</taxon>
        <taxon>metagenomes</taxon>
        <taxon>ecological metagenomes</taxon>
    </lineage>
</organism>
<reference evidence="2" key="1">
    <citation type="journal article" date="2014" name="Front. Microbiol.">
        <title>High frequency of phylogenetically diverse reductive dehalogenase-homologous genes in deep subseafloor sedimentary metagenomes.</title>
        <authorList>
            <person name="Kawai M."/>
            <person name="Futagami T."/>
            <person name="Toyoda A."/>
            <person name="Takaki Y."/>
            <person name="Nishi S."/>
            <person name="Hori S."/>
            <person name="Arai W."/>
            <person name="Tsubouchi T."/>
            <person name="Morono Y."/>
            <person name="Uchiyama I."/>
            <person name="Ito T."/>
            <person name="Fujiyama A."/>
            <person name="Inagaki F."/>
            <person name="Takami H."/>
        </authorList>
    </citation>
    <scope>NUCLEOTIDE SEQUENCE</scope>
    <source>
        <strain evidence="2">Expedition CK06-06</strain>
    </source>
</reference>
<name>X0YZB5_9ZZZZ</name>
<dbReference type="GO" id="GO:0003677">
    <property type="term" value="F:DNA binding"/>
    <property type="evidence" value="ECO:0007669"/>
    <property type="project" value="InterPro"/>
</dbReference>
<dbReference type="Pfam" id="PF01797">
    <property type="entry name" value="Y1_Tnp"/>
    <property type="match status" value="1"/>
</dbReference>
<dbReference type="SMART" id="SM01321">
    <property type="entry name" value="Y1_Tnp"/>
    <property type="match status" value="1"/>
</dbReference>
<dbReference type="PANTHER" id="PTHR33360:SF2">
    <property type="entry name" value="TRANSPOSASE FOR INSERTION SEQUENCE ELEMENT IS200"/>
    <property type="match status" value="1"/>
</dbReference>
<evidence type="ECO:0000259" key="1">
    <source>
        <dbReference type="SMART" id="SM01321"/>
    </source>
</evidence>
<evidence type="ECO:0000313" key="2">
    <source>
        <dbReference type="EMBL" id="GAG41806.1"/>
    </source>
</evidence>
<dbReference type="Gene3D" id="3.30.70.1290">
    <property type="entry name" value="Transposase IS200-like"/>
    <property type="match status" value="1"/>
</dbReference>
<proteinExistence type="predicted"/>
<dbReference type="InterPro" id="IPR002686">
    <property type="entry name" value="Transposase_17"/>
</dbReference>
<gene>
    <name evidence="2" type="ORF">S01H1_62664</name>
</gene>